<keyword evidence="1" id="KW-0472">Membrane</keyword>
<evidence type="ECO:0000313" key="2">
    <source>
        <dbReference type="EMBL" id="KYB28029.1"/>
    </source>
</evidence>
<reference evidence="2 3" key="2">
    <citation type="journal article" date="2010" name="Nucleic Acids Res.">
        <title>BeetleBase in 2010: revisions to provide comprehensive genomic information for Tribolium castaneum.</title>
        <authorList>
            <person name="Kim H.S."/>
            <person name="Murphy T."/>
            <person name="Xia J."/>
            <person name="Caragea D."/>
            <person name="Park Y."/>
            <person name="Beeman R.W."/>
            <person name="Lorenzen M.D."/>
            <person name="Butcher S."/>
            <person name="Manak J.R."/>
            <person name="Brown S.J."/>
        </authorList>
    </citation>
    <scope>GENOME REANNOTATION</scope>
    <source>
        <strain evidence="2 3">Georgia GA2</strain>
    </source>
</reference>
<dbReference type="InParanoid" id="A0A139WJA5"/>
<keyword evidence="3" id="KW-1185">Reference proteome</keyword>
<keyword evidence="1" id="KW-0812">Transmembrane</keyword>
<organism evidence="2 3">
    <name type="scientific">Tribolium castaneum</name>
    <name type="common">Red flour beetle</name>
    <dbReference type="NCBI Taxonomy" id="7070"/>
    <lineage>
        <taxon>Eukaryota</taxon>
        <taxon>Metazoa</taxon>
        <taxon>Ecdysozoa</taxon>
        <taxon>Arthropoda</taxon>
        <taxon>Hexapoda</taxon>
        <taxon>Insecta</taxon>
        <taxon>Pterygota</taxon>
        <taxon>Neoptera</taxon>
        <taxon>Endopterygota</taxon>
        <taxon>Coleoptera</taxon>
        <taxon>Polyphaga</taxon>
        <taxon>Cucujiformia</taxon>
        <taxon>Tenebrionidae</taxon>
        <taxon>Tenebrionidae incertae sedis</taxon>
        <taxon>Tribolium</taxon>
    </lineage>
</organism>
<feature type="transmembrane region" description="Helical" evidence="1">
    <location>
        <begin position="133"/>
        <end position="155"/>
    </location>
</feature>
<keyword evidence="1" id="KW-1133">Transmembrane helix</keyword>
<dbReference type="EMBL" id="KQ971338">
    <property type="protein sequence ID" value="KYB28029.1"/>
    <property type="molecule type" value="Genomic_DNA"/>
</dbReference>
<reference evidence="2 3" key="1">
    <citation type="journal article" date="2008" name="Nature">
        <title>The genome of the model beetle and pest Tribolium castaneum.</title>
        <authorList>
            <consortium name="Tribolium Genome Sequencing Consortium"/>
            <person name="Richards S."/>
            <person name="Gibbs R.A."/>
            <person name="Weinstock G.M."/>
            <person name="Brown S.J."/>
            <person name="Denell R."/>
            <person name="Beeman R.W."/>
            <person name="Gibbs R."/>
            <person name="Beeman R.W."/>
            <person name="Brown S.J."/>
            <person name="Bucher G."/>
            <person name="Friedrich M."/>
            <person name="Grimmelikhuijzen C.J."/>
            <person name="Klingler M."/>
            <person name="Lorenzen M."/>
            <person name="Richards S."/>
            <person name="Roth S."/>
            <person name="Schroder R."/>
            <person name="Tautz D."/>
            <person name="Zdobnov E.M."/>
            <person name="Muzny D."/>
            <person name="Gibbs R.A."/>
            <person name="Weinstock G.M."/>
            <person name="Attaway T."/>
            <person name="Bell S."/>
            <person name="Buhay C.J."/>
            <person name="Chandrabose M.N."/>
            <person name="Chavez D."/>
            <person name="Clerk-Blankenburg K.P."/>
            <person name="Cree A."/>
            <person name="Dao M."/>
            <person name="Davis C."/>
            <person name="Chacko J."/>
            <person name="Dinh H."/>
            <person name="Dugan-Rocha S."/>
            <person name="Fowler G."/>
            <person name="Garner T.T."/>
            <person name="Garnes J."/>
            <person name="Gnirke A."/>
            <person name="Hawes A."/>
            <person name="Hernandez J."/>
            <person name="Hines S."/>
            <person name="Holder M."/>
            <person name="Hume J."/>
            <person name="Jhangiani S.N."/>
            <person name="Joshi V."/>
            <person name="Khan Z.M."/>
            <person name="Jackson L."/>
            <person name="Kovar C."/>
            <person name="Kowis A."/>
            <person name="Lee S."/>
            <person name="Lewis L.R."/>
            <person name="Margolis J."/>
            <person name="Morgan M."/>
            <person name="Nazareth L.V."/>
            <person name="Nguyen N."/>
            <person name="Okwuonu G."/>
            <person name="Parker D."/>
            <person name="Richards S."/>
            <person name="Ruiz S.J."/>
            <person name="Santibanez J."/>
            <person name="Savard J."/>
            <person name="Scherer S.E."/>
            <person name="Schneider B."/>
            <person name="Sodergren E."/>
            <person name="Tautz D."/>
            <person name="Vattahil S."/>
            <person name="Villasana D."/>
            <person name="White C.S."/>
            <person name="Wright R."/>
            <person name="Park Y."/>
            <person name="Beeman R.W."/>
            <person name="Lord J."/>
            <person name="Oppert B."/>
            <person name="Lorenzen M."/>
            <person name="Brown S."/>
            <person name="Wang L."/>
            <person name="Savard J."/>
            <person name="Tautz D."/>
            <person name="Richards S."/>
            <person name="Weinstock G."/>
            <person name="Gibbs R.A."/>
            <person name="Liu Y."/>
            <person name="Worley K."/>
            <person name="Weinstock G."/>
            <person name="Elsik C.G."/>
            <person name="Reese J.T."/>
            <person name="Elhaik E."/>
            <person name="Landan G."/>
            <person name="Graur D."/>
            <person name="Arensburger P."/>
            <person name="Atkinson P."/>
            <person name="Beeman R.W."/>
            <person name="Beidler J."/>
            <person name="Brown S.J."/>
            <person name="Demuth J.P."/>
            <person name="Drury D.W."/>
            <person name="Du Y.Z."/>
            <person name="Fujiwara H."/>
            <person name="Lorenzen M."/>
            <person name="Maselli V."/>
            <person name="Osanai M."/>
            <person name="Park Y."/>
            <person name="Robertson H.M."/>
            <person name="Tu Z."/>
            <person name="Wang J.J."/>
            <person name="Wang S."/>
            <person name="Richards S."/>
            <person name="Song H."/>
            <person name="Zhang L."/>
            <person name="Sodergren E."/>
            <person name="Werner D."/>
            <person name="Stanke M."/>
            <person name="Morgenstern B."/>
            <person name="Solovyev V."/>
            <person name="Kosarev P."/>
            <person name="Brown G."/>
            <person name="Chen H.C."/>
            <person name="Ermolaeva O."/>
            <person name="Hlavina W."/>
            <person name="Kapustin Y."/>
            <person name="Kiryutin B."/>
            <person name="Kitts P."/>
            <person name="Maglott D."/>
            <person name="Pruitt K."/>
            <person name="Sapojnikov V."/>
            <person name="Souvorov A."/>
            <person name="Mackey A.J."/>
            <person name="Waterhouse R.M."/>
            <person name="Wyder S."/>
            <person name="Zdobnov E.M."/>
            <person name="Zdobnov E.M."/>
            <person name="Wyder S."/>
            <person name="Kriventseva E.V."/>
            <person name="Kadowaki T."/>
            <person name="Bork P."/>
            <person name="Aranda M."/>
            <person name="Bao R."/>
            <person name="Beermann A."/>
            <person name="Berns N."/>
            <person name="Bolognesi R."/>
            <person name="Bonneton F."/>
            <person name="Bopp D."/>
            <person name="Brown S.J."/>
            <person name="Bucher G."/>
            <person name="Butts T."/>
            <person name="Chaumot A."/>
            <person name="Denell R.E."/>
            <person name="Ferrier D.E."/>
            <person name="Friedrich M."/>
            <person name="Gordon C.M."/>
            <person name="Jindra M."/>
            <person name="Klingler M."/>
            <person name="Lan Q."/>
            <person name="Lattorff H.M."/>
            <person name="Laudet V."/>
            <person name="von Levetsow C."/>
            <person name="Liu Z."/>
            <person name="Lutz R."/>
            <person name="Lynch J.A."/>
            <person name="da Fonseca R.N."/>
            <person name="Posnien N."/>
            <person name="Reuter R."/>
            <person name="Roth S."/>
            <person name="Savard J."/>
            <person name="Schinko J.B."/>
            <person name="Schmitt C."/>
            <person name="Schoppmeier M."/>
            <person name="Schroder R."/>
            <person name="Shippy T.D."/>
            <person name="Simonnet F."/>
            <person name="Marques-Souza H."/>
            <person name="Tautz D."/>
            <person name="Tomoyasu Y."/>
            <person name="Trauner J."/>
            <person name="Van der Zee M."/>
            <person name="Vervoort M."/>
            <person name="Wittkopp N."/>
            <person name="Wimmer E.A."/>
            <person name="Yang X."/>
            <person name="Jones A.K."/>
            <person name="Sattelle D.B."/>
            <person name="Ebert P.R."/>
            <person name="Nelson D."/>
            <person name="Scott J.G."/>
            <person name="Beeman R.W."/>
            <person name="Muthukrishnan S."/>
            <person name="Kramer K.J."/>
            <person name="Arakane Y."/>
            <person name="Beeman R.W."/>
            <person name="Zhu Q."/>
            <person name="Hogenkamp D."/>
            <person name="Dixit R."/>
            <person name="Oppert B."/>
            <person name="Jiang H."/>
            <person name="Zou Z."/>
            <person name="Marshall J."/>
            <person name="Elpidina E."/>
            <person name="Vinokurov K."/>
            <person name="Oppert C."/>
            <person name="Zou Z."/>
            <person name="Evans J."/>
            <person name="Lu Z."/>
            <person name="Zhao P."/>
            <person name="Sumathipala N."/>
            <person name="Altincicek B."/>
            <person name="Vilcinskas A."/>
            <person name="Williams M."/>
            <person name="Hultmark D."/>
            <person name="Hetru C."/>
            <person name="Jiang H."/>
            <person name="Grimmelikhuijzen C.J."/>
            <person name="Hauser F."/>
            <person name="Cazzamali G."/>
            <person name="Williamson M."/>
            <person name="Park Y."/>
            <person name="Li B."/>
            <person name="Tanaka Y."/>
            <person name="Predel R."/>
            <person name="Neupert S."/>
            <person name="Schachtner J."/>
            <person name="Verleyen P."/>
            <person name="Raible F."/>
            <person name="Bork P."/>
            <person name="Friedrich M."/>
            <person name="Walden K.K."/>
            <person name="Robertson H.M."/>
            <person name="Angeli S."/>
            <person name="Foret S."/>
            <person name="Bucher G."/>
            <person name="Schuetz S."/>
            <person name="Maleszka R."/>
            <person name="Wimmer E.A."/>
            <person name="Beeman R.W."/>
            <person name="Lorenzen M."/>
            <person name="Tomoyasu Y."/>
            <person name="Miller S.C."/>
            <person name="Grossmann D."/>
            <person name="Bucher G."/>
        </authorList>
    </citation>
    <scope>NUCLEOTIDE SEQUENCE [LARGE SCALE GENOMIC DNA]</scope>
    <source>
        <strain evidence="2 3">Georgia GA2</strain>
    </source>
</reference>
<feature type="transmembrane region" description="Helical" evidence="1">
    <location>
        <begin position="161"/>
        <end position="178"/>
    </location>
</feature>
<feature type="transmembrane region" description="Helical" evidence="1">
    <location>
        <begin position="54"/>
        <end position="76"/>
    </location>
</feature>
<feature type="transmembrane region" description="Helical" evidence="1">
    <location>
        <begin position="96"/>
        <end position="121"/>
    </location>
</feature>
<dbReference type="AlphaFoldDB" id="A0A139WJA5"/>
<evidence type="ECO:0000313" key="3">
    <source>
        <dbReference type="Proteomes" id="UP000007266"/>
    </source>
</evidence>
<protein>
    <submittedName>
        <fullName evidence="2">Uncharacterized protein</fullName>
    </submittedName>
</protein>
<name>A0A139WJA5_TRICA</name>
<accession>A0A139WJA5</accession>
<gene>
    <name evidence="2" type="primary">AUGUSTUS-3.0.2_31110</name>
    <name evidence="2" type="ORF">TcasGA2_TC031110</name>
</gene>
<dbReference type="Proteomes" id="UP000007266">
    <property type="component" value="Linkage group 4"/>
</dbReference>
<sequence>MTRTSTANDARQESCVLFEAKLYDLIIMSGKSGTIPIIPKCCDCDSYTSTQKTIFLGICRGAVSVISLVLCVAFLVNFDSFIVSEHLIDQQRAKTVHSILVVISVVNIIHFFVSIFIILIARSNIGHSRSIKFWIIVDLAIATIFILCVLILLFTMPSRKLFLILGAKLVIISLFLSYRSSVAYVVYKSDEAGHF</sequence>
<evidence type="ECO:0000256" key="1">
    <source>
        <dbReference type="SAM" id="Phobius"/>
    </source>
</evidence>
<proteinExistence type="predicted"/>